<keyword evidence="4 8" id="KW-0812">Transmembrane</keyword>
<dbReference type="FunFam" id="1.20.1250.20:FF:000171">
    <property type="entry name" value="MFS general substrate transporter"/>
    <property type="match status" value="1"/>
</dbReference>
<comment type="caution">
    <text evidence="10">The sequence shown here is derived from an EMBL/GenBank/DDBJ whole genome shotgun (WGS) entry which is preliminary data.</text>
</comment>
<dbReference type="SUPFAM" id="SSF103473">
    <property type="entry name" value="MFS general substrate transporter"/>
    <property type="match status" value="1"/>
</dbReference>
<feature type="compositionally biased region" description="Basic and acidic residues" evidence="7">
    <location>
        <begin position="19"/>
        <end position="28"/>
    </location>
</feature>
<comment type="subcellular location">
    <subcellularLocation>
        <location evidence="1">Membrane</location>
        <topology evidence="1">Multi-pass membrane protein</topology>
    </subcellularLocation>
</comment>
<feature type="transmembrane region" description="Helical" evidence="8">
    <location>
        <begin position="443"/>
        <end position="464"/>
    </location>
</feature>
<feature type="transmembrane region" description="Helical" evidence="8">
    <location>
        <begin position="248"/>
        <end position="270"/>
    </location>
</feature>
<dbReference type="InterPro" id="IPR011701">
    <property type="entry name" value="MFS"/>
</dbReference>
<feature type="transmembrane region" description="Helical" evidence="8">
    <location>
        <begin position="172"/>
        <end position="198"/>
    </location>
</feature>
<feature type="region of interest" description="Disordered" evidence="7">
    <location>
        <begin position="1"/>
        <end position="34"/>
    </location>
</feature>
<name>A0A2K0T494_9HYPO</name>
<accession>A0A2K0T494</accession>
<keyword evidence="5 8" id="KW-1133">Transmembrane helix</keyword>
<dbReference type="CDD" id="cd17316">
    <property type="entry name" value="MFS_SV2_like"/>
    <property type="match status" value="1"/>
</dbReference>
<evidence type="ECO:0000256" key="7">
    <source>
        <dbReference type="SAM" id="MobiDB-lite"/>
    </source>
</evidence>
<evidence type="ECO:0000256" key="5">
    <source>
        <dbReference type="ARBA" id="ARBA00022989"/>
    </source>
</evidence>
<evidence type="ECO:0000313" key="10">
    <source>
        <dbReference type="EMBL" id="PNP40354.1"/>
    </source>
</evidence>
<dbReference type="EMBL" id="MTYH01000069">
    <property type="protein sequence ID" value="PNP40354.1"/>
    <property type="molecule type" value="Genomic_DNA"/>
</dbReference>
<evidence type="ECO:0000256" key="8">
    <source>
        <dbReference type="SAM" id="Phobius"/>
    </source>
</evidence>
<evidence type="ECO:0000256" key="2">
    <source>
        <dbReference type="ARBA" id="ARBA00008335"/>
    </source>
</evidence>
<dbReference type="OrthoDB" id="3936150at2759"/>
<dbReference type="Pfam" id="PF07690">
    <property type="entry name" value="MFS_1"/>
    <property type="match status" value="1"/>
</dbReference>
<feature type="transmembrane region" description="Helical" evidence="8">
    <location>
        <begin position="83"/>
        <end position="104"/>
    </location>
</feature>
<evidence type="ECO:0000256" key="3">
    <source>
        <dbReference type="ARBA" id="ARBA00022448"/>
    </source>
</evidence>
<keyword evidence="6 8" id="KW-0472">Membrane</keyword>
<proteinExistence type="inferred from homology"/>
<sequence>MAHAASPEKSAIDASSMEKNLESGHHQTQDGIFGDVRNADGSSLRSGEDILALQDLDPALNMKMHLVNNAIDEIGWTGYHTKLFFLNGFGYAVDSMILLFQSIVATQAYREFGQHGYANALTIAVYVGMLTGALFWGFSADVIGRKWAFNITLFICSGSCILAGAMPSWPTLSLFIALLGFGGGGNLILDTTVFLEYLPGNKQWLLTFLAAWWGFGQAITGFIAWGFMVPEKWNCVDVETCTKANNWGWRYVLFTGGAIVFVMSILRITVVRLRETPKYLLGLGDDAQVVETFQYLATKYNRPCSLTVEKLEACGEVRTAHSKNRFSFSETRIHFAGLFSNRKMAISTLLVWFSWMLIGLCYPLFYVFLPTYLTNHGAVFHRTVFETWRNYCLTNICGIPGPIIAGFMCNTKLLGRKYTMAIGALITCAFFFAYTAVKTAAQDTAFTCLIGCFLNIYYGTLYAYTPEVLPSAHRGTGNGVAVAFNRIMGIVSAIVATFANTQTSAPIYICAALFVVAAGVAIIFPYEPYGRRSS</sequence>
<dbReference type="PANTHER" id="PTHR23511:SF4">
    <property type="entry name" value="MAJOR FACILITATOR SUPERFAMILY (MFS) PROFILE DOMAIN-CONTAINING PROTEIN"/>
    <property type="match status" value="1"/>
</dbReference>
<protein>
    <recommendedName>
        <fullName evidence="9">Major facilitator superfamily (MFS) profile domain-containing protein</fullName>
    </recommendedName>
</protein>
<feature type="transmembrane region" description="Helical" evidence="8">
    <location>
        <begin position="349"/>
        <end position="368"/>
    </location>
</feature>
<evidence type="ECO:0000256" key="6">
    <source>
        <dbReference type="ARBA" id="ARBA00023136"/>
    </source>
</evidence>
<organism evidence="10 11">
    <name type="scientific">Trichoderma gamsii</name>
    <dbReference type="NCBI Taxonomy" id="398673"/>
    <lineage>
        <taxon>Eukaryota</taxon>
        <taxon>Fungi</taxon>
        <taxon>Dikarya</taxon>
        <taxon>Ascomycota</taxon>
        <taxon>Pezizomycotina</taxon>
        <taxon>Sordariomycetes</taxon>
        <taxon>Hypocreomycetidae</taxon>
        <taxon>Hypocreales</taxon>
        <taxon>Hypocreaceae</taxon>
        <taxon>Trichoderma</taxon>
    </lineage>
</organism>
<dbReference type="Proteomes" id="UP000236546">
    <property type="component" value="Unassembled WGS sequence"/>
</dbReference>
<evidence type="ECO:0000313" key="11">
    <source>
        <dbReference type="Proteomes" id="UP000236546"/>
    </source>
</evidence>
<feature type="domain" description="Major facilitator superfamily (MFS) profile" evidence="9">
    <location>
        <begin position="80"/>
        <end position="529"/>
    </location>
</feature>
<dbReference type="InterPro" id="IPR020846">
    <property type="entry name" value="MFS_dom"/>
</dbReference>
<dbReference type="PROSITE" id="PS50850">
    <property type="entry name" value="MFS"/>
    <property type="match status" value="1"/>
</dbReference>
<gene>
    <name evidence="10" type="ORF">TGAMA5MH_07681</name>
</gene>
<dbReference type="AlphaFoldDB" id="A0A2K0T494"/>
<evidence type="ECO:0000256" key="4">
    <source>
        <dbReference type="ARBA" id="ARBA00022692"/>
    </source>
</evidence>
<feature type="transmembrane region" description="Helical" evidence="8">
    <location>
        <begin position="205"/>
        <end position="228"/>
    </location>
</feature>
<comment type="similarity">
    <text evidence="2">Belongs to the major facilitator superfamily.</text>
</comment>
<dbReference type="GO" id="GO:0022857">
    <property type="term" value="F:transmembrane transporter activity"/>
    <property type="evidence" value="ECO:0007669"/>
    <property type="project" value="InterPro"/>
</dbReference>
<dbReference type="PANTHER" id="PTHR23511">
    <property type="entry name" value="SYNAPTIC VESICLE GLYCOPROTEIN 2"/>
    <property type="match status" value="1"/>
</dbReference>
<dbReference type="InterPro" id="IPR036259">
    <property type="entry name" value="MFS_trans_sf"/>
</dbReference>
<feature type="transmembrane region" description="Helical" evidence="8">
    <location>
        <begin position="147"/>
        <end position="166"/>
    </location>
</feature>
<feature type="transmembrane region" description="Helical" evidence="8">
    <location>
        <begin position="476"/>
        <end position="499"/>
    </location>
</feature>
<feature type="transmembrane region" description="Helical" evidence="8">
    <location>
        <begin position="505"/>
        <end position="526"/>
    </location>
</feature>
<dbReference type="GO" id="GO:0016020">
    <property type="term" value="C:membrane"/>
    <property type="evidence" value="ECO:0007669"/>
    <property type="project" value="UniProtKB-SubCell"/>
</dbReference>
<dbReference type="Gene3D" id="1.20.1250.20">
    <property type="entry name" value="MFS general substrate transporter like domains"/>
    <property type="match status" value="1"/>
</dbReference>
<reference evidence="10 11" key="1">
    <citation type="submission" date="2017-02" db="EMBL/GenBank/DDBJ databases">
        <title>Genomes of Trichoderma spp. with biocontrol activity.</title>
        <authorList>
            <person name="Gardiner D."/>
            <person name="Kazan K."/>
            <person name="Vos C."/>
            <person name="Harvey P."/>
        </authorList>
    </citation>
    <scope>NUCLEOTIDE SEQUENCE [LARGE SCALE GENOMIC DNA]</scope>
    <source>
        <strain evidence="10 11">A5MH</strain>
    </source>
</reference>
<evidence type="ECO:0000259" key="9">
    <source>
        <dbReference type="PROSITE" id="PS50850"/>
    </source>
</evidence>
<evidence type="ECO:0000256" key="1">
    <source>
        <dbReference type="ARBA" id="ARBA00004141"/>
    </source>
</evidence>
<feature type="transmembrane region" description="Helical" evidence="8">
    <location>
        <begin position="116"/>
        <end position="135"/>
    </location>
</feature>
<feature type="transmembrane region" description="Helical" evidence="8">
    <location>
        <begin position="418"/>
        <end position="437"/>
    </location>
</feature>
<keyword evidence="3" id="KW-0813">Transport</keyword>